<dbReference type="Pfam" id="PF25761">
    <property type="entry name" value="TPR_PATROL1"/>
    <property type="match status" value="1"/>
</dbReference>
<dbReference type="InterPro" id="IPR014772">
    <property type="entry name" value="Munc13_dom-2"/>
</dbReference>
<feature type="domain" description="MHD2" evidence="3">
    <location>
        <begin position="791"/>
        <end position="898"/>
    </location>
</feature>
<dbReference type="AlphaFoldDB" id="A0AB40B4P1"/>
<feature type="region of interest" description="Disordered" evidence="1">
    <location>
        <begin position="14"/>
        <end position="41"/>
    </location>
</feature>
<feature type="compositionally biased region" description="Gly residues" evidence="1">
    <location>
        <begin position="18"/>
        <end position="29"/>
    </location>
</feature>
<gene>
    <name evidence="5" type="primary">LOC120258615</name>
</gene>
<dbReference type="GeneID" id="120258615"/>
<evidence type="ECO:0000313" key="4">
    <source>
        <dbReference type="Proteomes" id="UP001515500"/>
    </source>
</evidence>
<proteinExistence type="predicted"/>
<evidence type="ECO:0000259" key="2">
    <source>
        <dbReference type="PROSITE" id="PS51258"/>
    </source>
</evidence>
<organism evidence="4 5">
    <name type="scientific">Dioscorea cayennensis subsp. rotundata</name>
    <name type="common">White Guinea yam</name>
    <name type="synonym">Dioscorea rotundata</name>
    <dbReference type="NCBI Taxonomy" id="55577"/>
    <lineage>
        <taxon>Eukaryota</taxon>
        <taxon>Viridiplantae</taxon>
        <taxon>Streptophyta</taxon>
        <taxon>Embryophyta</taxon>
        <taxon>Tracheophyta</taxon>
        <taxon>Spermatophyta</taxon>
        <taxon>Magnoliopsida</taxon>
        <taxon>Liliopsida</taxon>
        <taxon>Dioscoreales</taxon>
        <taxon>Dioscoreaceae</taxon>
        <taxon>Dioscorea</taxon>
    </lineage>
</organism>
<dbReference type="InterPro" id="IPR057984">
    <property type="entry name" value="PATROL1_C"/>
</dbReference>
<feature type="domain" description="MHD1" evidence="2">
    <location>
        <begin position="521"/>
        <end position="663"/>
    </location>
</feature>
<evidence type="ECO:0000256" key="1">
    <source>
        <dbReference type="SAM" id="MobiDB-lite"/>
    </source>
</evidence>
<accession>A0AB40B4P1</accession>
<reference evidence="5" key="1">
    <citation type="submission" date="2025-08" db="UniProtKB">
        <authorList>
            <consortium name="RefSeq"/>
        </authorList>
    </citation>
    <scope>IDENTIFICATION</scope>
</reference>
<dbReference type="PANTHER" id="PTHR31280">
    <property type="entry name" value="PROTEIN UNC-13 HOMOLOG"/>
    <property type="match status" value="1"/>
</dbReference>
<dbReference type="Proteomes" id="UP001515500">
    <property type="component" value="Chromosome 4"/>
</dbReference>
<dbReference type="RefSeq" id="XP_039122007.1">
    <property type="nucleotide sequence ID" value="XM_039266073.1"/>
</dbReference>
<evidence type="ECO:0000259" key="3">
    <source>
        <dbReference type="PROSITE" id="PS51259"/>
    </source>
</evidence>
<dbReference type="PROSITE" id="PS51258">
    <property type="entry name" value="MHD1"/>
    <property type="match status" value="1"/>
</dbReference>
<keyword evidence="4" id="KW-1185">Reference proteome</keyword>
<evidence type="ECO:0000313" key="5">
    <source>
        <dbReference type="RefSeq" id="XP_039122007.1"/>
    </source>
</evidence>
<protein>
    <submittedName>
        <fullName evidence="5">Protein unc-13 homolog</fullName>
    </submittedName>
</protein>
<dbReference type="InterPro" id="IPR014770">
    <property type="entry name" value="Munc13_1"/>
</dbReference>
<dbReference type="PROSITE" id="PS51259">
    <property type="entry name" value="MHD2"/>
    <property type="match status" value="1"/>
</dbReference>
<name>A0AB40B4P1_DIOCR</name>
<dbReference type="PANTHER" id="PTHR31280:SF4">
    <property type="entry name" value="ELONGATION FACTOR TS (DUF810)"/>
    <property type="match status" value="1"/>
</dbReference>
<sequence>MPLLFGERKTLADSCRQSGGGGGGGGGGRAQHFSDVSIPPPDLPSPFGELASALSDAELRESAYEIFIAACRTTSSKPLVYTPVVERGDRSLTSAMASKMKKALGLKSSKGSPAKPPKRPTTIGELMRVRMGVSEQTDERLRRALIKIVAGKLGKRAESMVLPLELLHQLKASDFPSQQEYELWQMRKLKILELGLLLHPYIPLGKGDFAAQQLQQIIHGALERPLGTEKNFESMQILKSSVTNLACRSLDGSSPDTYHWADGSPLNLYLYQRLLAACYYSDVGSITEENAEIMELIKKTWVILGVNKMLHNLCLSWLFFHHYITTRQAETDLLCSAANLLTEVGQDAKVTKHTAHLNILRSTLSSIMGWTEKRLFGYHDTFSTANIDSMQGILSLGVLVAKILAEIMSPKSHHKRTEELDVAQSKTEAYIRSSLRTAFAQKMEKVYSSQCASKSQPTPVLLILAADVGDLARKENEMFSPILRKWHPLAAGVAAATLHTCYGNELKQFVSSAMELTPELVQVLKAAEKLEEELMLMAVKDSADHDDGVRKLIHEMRHYDTETALANIVRSWIKRRVGQLKEWADRNLQEIWKSRANNENFAPSAFEVVRMVDETLDAFFKLPIVTHSAFLPDLVHGLDKSLQYFVSETKLGCGTQHNYVPAYPTLTRCQTGSKFRKKIDQDQNETMWKSQSGIVNKKTPFGILQLCVGMNTIHQIGMKLENLETKIIKCLRNAVSSQSCISSGSDIKFDLSRVACQEGIKQLCESTANKVIFHDLSPVLWDNLYVGGPASSRIKPLLKELETTLGIISDNVNIRVHDHALTALMKTSFDAFLLVLLAGGPSRAFSHEDYNILEDDFKDLKDLFLDELPEELVEKTSTKVENVLNLHQFDTATLIERYKQMITEVHGSVAKSTSPPPTTGYWSPNDANTVLRVLCHRNDKAASKFLKQTYNLPKKL</sequence>
<dbReference type="InterPro" id="IPR008528">
    <property type="entry name" value="unc-13_homologue"/>
</dbReference>